<dbReference type="Gene3D" id="2.90.10.10">
    <property type="entry name" value="Bulb-type lectin domain"/>
    <property type="match status" value="1"/>
</dbReference>
<feature type="chain" id="PRO_5016045792" description="Bulb-type lectin domain-containing protein" evidence="1">
    <location>
        <begin position="19"/>
        <end position="73"/>
    </location>
</feature>
<keyword evidence="4" id="KW-1185">Reference proteome</keyword>
<dbReference type="SUPFAM" id="SSF51110">
    <property type="entry name" value="alpha-D-mannose-specific plant lectins"/>
    <property type="match status" value="1"/>
</dbReference>
<dbReference type="OrthoDB" id="516973at2"/>
<dbReference type="Proteomes" id="UP000248889">
    <property type="component" value="Unassembled WGS sequence"/>
</dbReference>
<organism evidence="3 4">
    <name type="scientific">Streptacidiphilus pinicola</name>
    <dbReference type="NCBI Taxonomy" id="2219663"/>
    <lineage>
        <taxon>Bacteria</taxon>
        <taxon>Bacillati</taxon>
        <taxon>Actinomycetota</taxon>
        <taxon>Actinomycetes</taxon>
        <taxon>Kitasatosporales</taxon>
        <taxon>Streptomycetaceae</taxon>
        <taxon>Streptacidiphilus</taxon>
    </lineage>
</organism>
<evidence type="ECO:0000256" key="1">
    <source>
        <dbReference type="SAM" id="SignalP"/>
    </source>
</evidence>
<evidence type="ECO:0000313" key="4">
    <source>
        <dbReference type="Proteomes" id="UP000248889"/>
    </source>
</evidence>
<dbReference type="AlphaFoldDB" id="A0A2X0IRK0"/>
<dbReference type="InterPro" id="IPR001480">
    <property type="entry name" value="Bulb-type_lectin_dom"/>
</dbReference>
<reference evidence="3 4" key="1">
    <citation type="submission" date="2018-06" db="EMBL/GenBank/DDBJ databases">
        <title>Streptacidiphilus pinicola sp. nov., isolated from pine grove soil.</title>
        <authorList>
            <person name="Roh S.G."/>
            <person name="Park S."/>
            <person name="Kim M.-K."/>
            <person name="Yun B.-R."/>
            <person name="Park J."/>
            <person name="Kim M.J."/>
            <person name="Kim Y.S."/>
            <person name="Kim S.B."/>
        </authorList>
    </citation>
    <scope>NUCLEOTIDE SEQUENCE [LARGE SCALE GENOMIC DNA]</scope>
    <source>
        <strain evidence="3 4">MMS16-CNU450</strain>
    </source>
</reference>
<dbReference type="RefSeq" id="WP_111500554.1">
    <property type="nucleotide sequence ID" value="NZ_QKYN01000037.1"/>
</dbReference>
<name>A0A2X0IRK0_9ACTN</name>
<gene>
    <name evidence="3" type="ORF">DN069_10135</name>
</gene>
<proteinExistence type="predicted"/>
<accession>A0A2X0IRK0</accession>
<protein>
    <recommendedName>
        <fullName evidence="2">Bulb-type lectin domain-containing protein</fullName>
    </recommendedName>
</protein>
<sequence length="73" mass="7771">MAGAALALSLGLATSASASGKYIDLSGNVVFYENQPHSWPSATAHLDWQTDGNLVLYCNNGRPIWASNTYHAC</sequence>
<evidence type="ECO:0000313" key="3">
    <source>
        <dbReference type="EMBL" id="RAG85851.1"/>
    </source>
</evidence>
<comment type="caution">
    <text evidence="3">The sequence shown here is derived from an EMBL/GenBank/DDBJ whole genome shotgun (WGS) entry which is preliminary data.</text>
</comment>
<feature type="domain" description="Bulb-type lectin" evidence="2">
    <location>
        <begin position="1"/>
        <end position="73"/>
    </location>
</feature>
<feature type="signal peptide" evidence="1">
    <location>
        <begin position="1"/>
        <end position="18"/>
    </location>
</feature>
<dbReference type="InterPro" id="IPR036426">
    <property type="entry name" value="Bulb-type_lectin_dom_sf"/>
</dbReference>
<evidence type="ECO:0000259" key="2">
    <source>
        <dbReference type="PROSITE" id="PS50927"/>
    </source>
</evidence>
<keyword evidence="1" id="KW-0732">Signal</keyword>
<dbReference type="EMBL" id="QKYN01000037">
    <property type="protein sequence ID" value="RAG85851.1"/>
    <property type="molecule type" value="Genomic_DNA"/>
</dbReference>
<dbReference type="PROSITE" id="PS50927">
    <property type="entry name" value="BULB_LECTIN"/>
    <property type="match status" value="1"/>
</dbReference>